<keyword evidence="4" id="KW-1185">Reference proteome</keyword>
<dbReference type="RefSeq" id="WP_153684279.1">
    <property type="nucleotide sequence ID" value="NZ_WJIF01000003.1"/>
</dbReference>
<evidence type="ECO:0000313" key="4">
    <source>
        <dbReference type="Proteomes" id="UP000431080"/>
    </source>
</evidence>
<reference evidence="3 4" key="1">
    <citation type="submission" date="2019-10" db="EMBL/GenBank/DDBJ databases">
        <authorList>
            <person name="Nie G."/>
            <person name="Ming H."/>
            <person name="Yi B."/>
        </authorList>
    </citation>
    <scope>NUCLEOTIDE SEQUENCE [LARGE SCALE GENOMIC DNA]</scope>
    <source>
        <strain evidence="3 4">CFH 90414</strain>
    </source>
</reference>
<evidence type="ECO:0000313" key="3">
    <source>
        <dbReference type="EMBL" id="MRG59870.1"/>
    </source>
</evidence>
<dbReference type="SUPFAM" id="SSF140453">
    <property type="entry name" value="EsxAB dimer-like"/>
    <property type="match status" value="1"/>
</dbReference>
<dbReference type="InterPro" id="IPR036689">
    <property type="entry name" value="ESAT-6-like_sf"/>
</dbReference>
<name>A0A6I2FAV3_9MICO</name>
<feature type="coiled-coil region" evidence="2">
    <location>
        <begin position="17"/>
        <end position="44"/>
    </location>
</feature>
<dbReference type="Gene3D" id="1.10.287.1060">
    <property type="entry name" value="ESAT-6-like"/>
    <property type="match status" value="1"/>
</dbReference>
<accession>A0A6I2FAV3</accession>
<comment type="similarity">
    <text evidence="1">Belongs to the WXG100 family.</text>
</comment>
<sequence>MRERLISVDAAAMQAICTAIEAQVAAIERELDLLERRGAALRDEWNGEAARAFDEAHRRWDRSARELHAIATAISSTARRGLRRQVAQDDAAANVWRR</sequence>
<organism evidence="3 4">
    <name type="scientific">Agromyces agglutinans</name>
    <dbReference type="NCBI Taxonomy" id="2662258"/>
    <lineage>
        <taxon>Bacteria</taxon>
        <taxon>Bacillati</taxon>
        <taxon>Actinomycetota</taxon>
        <taxon>Actinomycetes</taxon>
        <taxon>Micrococcales</taxon>
        <taxon>Microbacteriaceae</taxon>
        <taxon>Agromyces</taxon>
    </lineage>
</organism>
<dbReference type="EMBL" id="WJIF01000003">
    <property type="protein sequence ID" value="MRG59870.1"/>
    <property type="molecule type" value="Genomic_DNA"/>
</dbReference>
<gene>
    <name evidence="3" type="ORF">GE115_08310</name>
</gene>
<dbReference type="InterPro" id="IPR010310">
    <property type="entry name" value="T7SS_ESAT-6-like"/>
</dbReference>
<protein>
    <recommendedName>
        <fullName evidence="1">ESAT-6-like protein</fullName>
    </recommendedName>
</protein>
<keyword evidence="2" id="KW-0175">Coiled coil</keyword>
<comment type="caution">
    <text evidence="3">The sequence shown here is derived from an EMBL/GenBank/DDBJ whole genome shotgun (WGS) entry which is preliminary data.</text>
</comment>
<dbReference type="NCBIfam" id="TIGR03930">
    <property type="entry name" value="WXG100_ESAT6"/>
    <property type="match status" value="1"/>
</dbReference>
<dbReference type="Pfam" id="PF06013">
    <property type="entry name" value="WXG100"/>
    <property type="match status" value="1"/>
</dbReference>
<evidence type="ECO:0000256" key="2">
    <source>
        <dbReference type="SAM" id="Coils"/>
    </source>
</evidence>
<dbReference type="Proteomes" id="UP000431080">
    <property type="component" value="Unassembled WGS sequence"/>
</dbReference>
<evidence type="ECO:0000256" key="1">
    <source>
        <dbReference type="RuleBase" id="RU362001"/>
    </source>
</evidence>
<proteinExistence type="inferred from homology"/>
<dbReference type="AlphaFoldDB" id="A0A6I2FAV3"/>